<reference evidence="2 3" key="1">
    <citation type="journal article" date="2023" name="IScience">
        <title>Expanded male sex-determining region conserved during the evolution of homothallism in the green alga Volvox.</title>
        <authorList>
            <person name="Yamamoto K."/>
            <person name="Matsuzaki R."/>
            <person name="Mahakham W."/>
            <person name="Heman W."/>
            <person name="Sekimoto H."/>
            <person name="Kawachi M."/>
            <person name="Minakuchi Y."/>
            <person name="Toyoda A."/>
            <person name="Nozaki H."/>
        </authorList>
    </citation>
    <scope>NUCLEOTIDE SEQUENCE [LARGE SCALE GENOMIC DNA]</scope>
    <source>
        <strain evidence="2 3">NIES-4468</strain>
    </source>
</reference>
<proteinExistence type="predicted"/>
<name>A0ABQ5RPS4_9CHLO</name>
<dbReference type="InterPro" id="IPR008183">
    <property type="entry name" value="Aldose_1/G6P_1-epimerase"/>
</dbReference>
<dbReference type="Proteomes" id="UP001165090">
    <property type="component" value="Unassembled WGS sequence"/>
</dbReference>
<feature type="region of interest" description="Disordered" evidence="1">
    <location>
        <begin position="621"/>
        <end position="662"/>
    </location>
</feature>
<dbReference type="PANTHER" id="PTHR11122">
    <property type="entry name" value="APOSPORY-ASSOCIATED PROTEIN C-RELATED"/>
    <property type="match status" value="1"/>
</dbReference>
<accession>A0ABQ5RPS4</accession>
<evidence type="ECO:0000313" key="2">
    <source>
        <dbReference type="EMBL" id="GLI59254.1"/>
    </source>
</evidence>
<comment type="caution">
    <text evidence="2">The sequence shown here is derived from an EMBL/GenBank/DDBJ whole genome shotgun (WGS) entry which is preliminary data.</text>
</comment>
<evidence type="ECO:0000256" key="1">
    <source>
        <dbReference type="SAM" id="MobiDB-lite"/>
    </source>
</evidence>
<feature type="compositionally biased region" description="Acidic residues" evidence="1">
    <location>
        <begin position="633"/>
        <end position="644"/>
    </location>
</feature>
<keyword evidence="3" id="KW-1185">Reference proteome</keyword>
<dbReference type="PANTHER" id="PTHR11122:SF13">
    <property type="entry name" value="GLUCOSE-6-PHOSPHATE 1-EPIMERASE"/>
    <property type="match status" value="1"/>
</dbReference>
<dbReference type="InterPro" id="IPR011013">
    <property type="entry name" value="Gal_mutarotase_sf_dom"/>
</dbReference>
<sequence length="662" mass="73333">GSYISLFNFQLLKFVCVPEPVISEMASRILRSYVECSCSGRSSICSSAVSRNNFSRRPVLPQTVAPVSRLVSTPQRPLSDPSLQPPLWRKVAQRPQQHRNVAQEIGETSGEFSEDYVNVDELNEQWEIPGAIEFGTGQGDLPTVLLTHPQTGMQLVIYLYGATIAQWLKSDGTATFYDGPDELYVPGLPLRTGVSLHFPQHREGLLPEHGFADRMMWEVVGAGFDCPEMLEQLEEYLEMLQAHGVVSEEMLLAAKEGGEAAEAVRAALTNEPPPSHMVDSDLSPCITLRLRSTEDTLSLWPHRFELLYKITLMTQDVTEEDIRDIRISQGMDPEEHSDDDEDGDEDEGEDDAGEGEDEDVLVVSGRTLTEDAAGGNDESADGKSQASSAATRRRGRPRKQDAAAGGLGPDTNEEDDGAEEEEEDAEEGYDEDDMGEAEPDTVRQEPYQPAVQIKQEFWVRNLDEPGSPPMRFNLASLARFVTLQQPLCSDWVKVLGLGGSQVFDYTSDPRYPALSLNEEDYLHYRGQPIDITYIGAAEATVYLCPGNRTHFEFIQRNGFRDMFVQQPALADEPDFDRVATLGTGYIASTKKLEAGGEWFAESIIRFHERYWRPPIFGDDSVPPLPPISQELLAEGDADEGEGGDAYDGLPGDPLDTAPDQEE</sequence>
<evidence type="ECO:0008006" key="4">
    <source>
        <dbReference type="Google" id="ProtNLM"/>
    </source>
</evidence>
<dbReference type="InterPro" id="IPR014718">
    <property type="entry name" value="GH-type_carb-bd"/>
</dbReference>
<dbReference type="Pfam" id="PF01263">
    <property type="entry name" value="Aldose_epim"/>
    <property type="match status" value="1"/>
</dbReference>
<dbReference type="EMBL" id="BSDZ01000004">
    <property type="protein sequence ID" value="GLI59254.1"/>
    <property type="molecule type" value="Genomic_DNA"/>
</dbReference>
<feature type="compositionally biased region" description="Acidic residues" evidence="1">
    <location>
        <begin position="335"/>
        <end position="360"/>
    </location>
</feature>
<feature type="non-terminal residue" evidence="2">
    <location>
        <position position="1"/>
    </location>
</feature>
<dbReference type="SUPFAM" id="SSF74650">
    <property type="entry name" value="Galactose mutarotase-like"/>
    <property type="match status" value="1"/>
</dbReference>
<evidence type="ECO:0000313" key="3">
    <source>
        <dbReference type="Proteomes" id="UP001165090"/>
    </source>
</evidence>
<feature type="compositionally biased region" description="Acidic residues" evidence="1">
    <location>
        <begin position="411"/>
        <end position="439"/>
    </location>
</feature>
<dbReference type="Gene3D" id="2.70.98.10">
    <property type="match status" value="1"/>
</dbReference>
<organism evidence="2 3">
    <name type="scientific">Volvox africanus</name>
    <dbReference type="NCBI Taxonomy" id="51714"/>
    <lineage>
        <taxon>Eukaryota</taxon>
        <taxon>Viridiplantae</taxon>
        <taxon>Chlorophyta</taxon>
        <taxon>core chlorophytes</taxon>
        <taxon>Chlorophyceae</taxon>
        <taxon>CS clade</taxon>
        <taxon>Chlamydomonadales</taxon>
        <taxon>Volvocaceae</taxon>
        <taxon>Volvox</taxon>
    </lineage>
</organism>
<feature type="region of interest" description="Disordered" evidence="1">
    <location>
        <begin position="327"/>
        <end position="449"/>
    </location>
</feature>
<gene>
    <name evidence="2" type="ORF">VaNZ11_001100</name>
</gene>
<protein>
    <recommendedName>
        <fullName evidence="4">Glucose-6-phosphate 1-epimerase</fullName>
    </recommendedName>
</protein>